<feature type="region of interest" description="Disordered" evidence="1">
    <location>
        <begin position="331"/>
        <end position="356"/>
    </location>
</feature>
<evidence type="ECO:0000313" key="3">
    <source>
        <dbReference type="EMBL" id="CAK0744020.1"/>
    </source>
</evidence>
<proteinExistence type="predicted"/>
<sequence length="385" mass="40678">MPAQAAPIRITVLGSWWAALLLVCTTMMCLTSAFTAFILYVRPVLQRTERAALACEIAAQGMEEACEELEKASEVIHTDLPTTLNAMERTSIEFEELGRSLNMLSGPIKRAAVPALAVRAVSNNTGDSMRRIAHDVTSLTQALTPAMEGWRKRIGRIAANFEAANKGQASAQQQAQQSSSTSQAPRQVDKAGKPGKERIREAYSGPHSIWDSLTDPSGEAAAAREDAQVADTLARAIKREGGGDAEVAAAVATQEMADAASGVMAEASRLASDIMSAESAANGKSENGNSSEPLMPQHGPEESAQLAKQRESAEAVFAALFKAQEAASAAARASGELETALKRAESQSWSDGEGVDKAVREAVEEVSRTVKTVKGKQPAGRGDSR</sequence>
<name>A0AAV1HVM5_9CHLO</name>
<keyword evidence="2" id="KW-1133">Transmembrane helix</keyword>
<organism evidence="3 4">
    <name type="scientific">Coccomyxa viridis</name>
    <dbReference type="NCBI Taxonomy" id="1274662"/>
    <lineage>
        <taxon>Eukaryota</taxon>
        <taxon>Viridiplantae</taxon>
        <taxon>Chlorophyta</taxon>
        <taxon>core chlorophytes</taxon>
        <taxon>Trebouxiophyceae</taxon>
        <taxon>Trebouxiophyceae incertae sedis</taxon>
        <taxon>Coccomyxaceae</taxon>
        <taxon>Coccomyxa</taxon>
    </lineage>
</organism>
<comment type="caution">
    <text evidence="3">The sequence shown here is derived from an EMBL/GenBank/DDBJ whole genome shotgun (WGS) entry which is preliminary data.</text>
</comment>
<dbReference type="Proteomes" id="UP001314263">
    <property type="component" value="Unassembled WGS sequence"/>
</dbReference>
<evidence type="ECO:0000256" key="2">
    <source>
        <dbReference type="SAM" id="Phobius"/>
    </source>
</evidence>
<feature type="region of interest" description="Disordered" evidence="1">
    <location>
        <begin position="277"/>
        <end position="310"/>
    </location>
</feature>
<dbReference type="AlphaFoldDB" id="A0AAV1HVM5"/>
<keyword evidence="2" id="KW-0812">Transmembrane</keyword>
<gene>
    <name evidence="3" type="ORF">CVIRNUC_001515</name>
</gene>
<evidence type="ECO:0000313" key="4">
    <source>
        <dbReference type="Proteomes" id="UP001314263"/>
    </source>
</evidence>
<reference evidence="3 4" key="1">
    <citation type="submission" date="2023-10" db="EMBL/GenBank/DDBJ databases">
        <authorList>
            <person name="Maclean D."/>
            <person name="Macfadyen A."/>
        </authorList>
    </citation>
    <scope>NUCLEOTIDE SEQUENCE [LARGE SCALE GENOMIC DNA]</scope>
</reference>
<feature type="transmembrane region" description="Helical" evidence="2">
    <location>
        <begin position="16"/>
        <end position="41"/>
    </location>
</feature>
<accession>A0AAV1HVM5</accession>
<feature type="compositionally biased region" description="Low complexity" evidence="1">
    <location>
        <begin position="168"/>
        <end position="184"/>
    </location>
</feature>
<feature type="compositionally biased region" description="Basic and acidic residues" evidence="1">
    <location>
        <begin position="187"/>
        <end position="201"/>
    </location>
</feature>
<keyword evidence="4" id="KW-1185">Reference proteome</keyword>
<feature type="region of interest" description="Disordered" evidence="1">
    <location>
        <begin position="165"/>
        <end position="226"/>
    </location>
</feature>
<dbReference type="EMBL" id="CAUYUE010000002">
    <property type="protein sequence ID" value="CAK0744020.1"/>
    <property type="molecule type" value="Genomic_DNA"/>
</dbReference>
<keyword evidence="2" id="KW-0472">Membrane</keyword>
<protein>
    <submittedName>
        <fullName evidence="3">Uncharacterized protein</fullName>
    </submittedName>
</protein>
<evidence type="ECO:0000256" key="1">
    <source>
        <dbReference type="SAM" id="MobiDB-lite"/>
    </source>
</evidence>
<feature type="compositionally biased region" description="Polar residues" evidence="1">
    <location>
        <begin position="282"/>
        <end position="292"/>
    </location>
</feature>